<accession>A0ABY3ZXA4</accession>
<organism evidence="1 2">
    <name type="scientific">Macrococcus armenti</name>
    <dbReference type="NCBI Taxonomy" id="2875764"/>
    <lineage>
        <taxon>Bacteria</taxon>
        <taxon>Bacillati</taxon>
        <taxon>Bacillota</taxon>
        <taxon>Bacilli</taxon>
        <taxon>Bacillales</taxon>
        <taxon>Staphylococcaceae</taxon>
        <taxon>Macrococcus</taxon>
    </lineage>
</organism>
<reference evidence="1" key="2">
    <citation type="submission" date="2022-04" db="EMBL/GenBank/DDBJ databases">
        <title>Antimicrobial genetic elements in methicillin-resistant Macrococcus armenti.</title>
        <authorList>
            <person name="Keller J.E."/>
            <person name="Schwendener S."/>
            <person name="Pantucek R."/>
            <person name="Perreten V."/>
        </authorList>
    </citation>
    <scope>NUCLEOTIDE SEQUENCE</scope>
    <source>
        <strain evidence="1">CCM 2609</strain>
    </source>
</reference>
<dbReference type="Proteomes" id="UP000830343">
    <property type="component" value="Chromosome"/>
</dbReference>
<evidence type="ECO:0000313" key="2">
    <source>
        <dbReference type="Proteomes" id="UP000830343"/>
    </source>
</evidence>
<protein>
    <submittedName>
        <fullName evidence="1">Uncharacterized protein</fullName>
    </submittedName>
</protein>
<reference evidence="1" key="1">
    <citation type="submission" date="2022-03" db="EMBL/GenBank/DDBJ databases">
        <authorList>
            <person name="Vrbovska V."/>
            <person name="Kovarovic V."/>
            <person name="Botka T."/>
            <person name="Pantucek R."/>
        </authorList>
    </citation>
    <scope>NUCLEOTIDE SEQUENCE</scope>
    <source>
        <strain evidence="1">CCM 2609</strain>
    </source>
</reference>
<sequence>MDKYRNLSVEYGTGLRKQFACRDFKGSVNEFLESIKKYDCKYIQVFERVDSDFILLWSKDKKGLLQQVDQMELF</sequence>
<dbReference type="EMBL" id="CP094348">
    <property type="protein sequence ID" value="UOB21493.1"/>
    <property type="molecule type" value="Genomic_DNA"/>
</dbReference>
<name>A0ABY3ZXA4_9STAP</name>
<keyword evidence="2" id="KW-1185">Reference proteome</keyword>
<dbReference type="RefSeq" id="WP_243367141.1">
    <property type="nucleotide sequence ID" value="NZ_CP094348.1"/>
</dbReference>
<evidence type="ECO:0000313" key="1">
    <source>
        <dbReference type="EMBL" id="UOB21493.1"/>
    </source>
</evidence>
<proteinExistence type="predicted"/>
<gene>
    <name evidence="1" type="ORF">MRZ06_05265</name>
</gene>